<sequence length="265" mass="28323">MPSYLVTGASRGLGYAWITHLASNPTNTVFGLVRNKTATEEALAKDGIKNVHVLSADVTDHKALLAAAEKTAEVTGGGLDILIHNAAYISERSQFFTVLDDKPEEFAADLTASFQANVVGATYLLNAFLPLIRRGKDKKIAVLSSGMADLDLVNQYSIAVASPYTVSKAAANMLVSKYHAALGKQEGILVLSISPGFVNTRPNMLEEEIAGYQKLGAQFAEIAPDFKGPIASLDSVKMQLEVIDRATVAEFGGAFVSHHGDKNWL</sequence>
<keyword evidence="3" id="KW-1185">Reference proteome</keyword>
<dbReference type="OrthoDB" id="7289984at2759"/>
<dbReference type="Gene3D" id="3.40.50.720">
    <property type="entry name" value="NAD(P)-binding Rossmann-like Domain"/>
    <property type="match status" value="1"/>
</dbReference>
<dbReference type="AlphaFoldDB" id="A0A9Q9AM38"/>
<accession>A0A9Q9AM38</accession>
<dbReference type="PROSITE" id="PS00061">
    <property type="entry name" value="ADH_SHORT"/>
    <property type="match status" value="1"/>
</dbReference>
<proteinExistence type="predicted"/>
<keyword evidence="1" id="KW-0521">NADP</keyword>
<evidence type="ECO:0000256" key="1">
    <source>
        <dbReference type="ARBA" id="ARBA00022857"/>
    </source>
</evidence>
<dbReference type="SUPFAM" id="SSF51735">
    <property type="entry name" value="NAD(P)-binding Rossmann-fold domains"/>
    <property type="match status" value="1"/>
</dbReference>
<evidence type="ECO:0000313" key="2">
    <source>
        <dbReference type="EMBL" id="USW51967.1"/>
    </source>
</evidence>
<dbReference type="InterPro" id="IPR020904">
    <property type="entry name" value="Sc_DH/Rdtase_CS"/>
</dbReference>
<reference evidence="2" key="1">
    <citation type="submission" date="2022-06" db="EMBL/GenBank/DDBJ databases">
        <title>Complete genome sequences of two strains of the flax pathogen Septoria linicola.</title>
        <authorList>
            <person name="Lapalu N."/>
            <person name="Simon A."/>
            <person name="Demenou B."/>
            <person name="Paumier D."/>
            <person name="Guillot M.-P."/>
            <person name="Gout L."/>
            <person name="Valade R."/>
        </authorList>
    </citation>
    <scope>NUCLEOTIDE SEQUENCE</scope>
    <source>
        <strain evidence="2">SE15195</strain>
    </source>
</reference>
<gene>
    <name evidence="2" type="ORF">Slin15195_G052860</name>
</gene>
<dbReference type="PANTHER" id="PTHR45458">
    <property type="entry name" value="SHORT-CHAIN DEHYDROGENASE/REDUCTASE SDR"/>
    <property type="match status" value="1"/>
</dbReference>
<dbReference type="InterPro" id="IPR052184">
    <property type="entry name" value="SDR_enzymes"/>
</dbReference>
<name>A0A9Q9AM38_9PEZI</name>
<dbReference type="EMBL" id="CP099421">
    <property type="protein sequence ID" value="USW51967.1"/>
    <property type="molecule type" value="Genomic_DNA"/>
</dbReference>
<dbReference type="GO" id="GO:0016616">
    <property type="term" value="F:oxidoreductase activity, acting on the CH-OH group of donors, NAD or NADP as acceptor"/>
    <property type="evidence" value="ECO:0007669"/>
    <property type="project" value="TreeGrafter"/>
</dbReference>
<dbReference type="PANTHER" id="PTHR45458:SF3">
    <property type="entry name" value="CHAIN DEHYDROGENASE (ATSC), PUTATIVE-RELATED"/>
    <property type="match status" value="1"/>
</dbReference>
<dbReference type="Pfam" id="PF00106">
    <property type="entry name" value="adh_short"/>
    <property type="match status" value="1"/>
</dbReference>
<organism evidence="2 3">
    <name type="scientific">Septoria linicola</name>
    <dbReference type="NCBI Taxonomy" id="215465"/>
    <lineage>
        <taxon>Eukaryota</taxon>
        <taxon>Fungi</taxon>
        <taxon>Dikarya</taxon>
        <taxon>Ascomycota</taxon>
        <taxon>Pezizomycotina</taxon>
        <taxon>Dothideomycetes</taxon>
        <taxon>Dothideomycetidae</taxon>
        <taxon>Mycosphaerellales</taxon>
        <taxon>Mycosphaerellaceae</taxon>
        <taxon>Septoria</taxon>
    </lineage>
</organism>
<dbReference type="PRINTS" id="PR00081">
    <property type="entry name" value="GDHRDH"/>
</dbReference>
<dbReference type="InterPro" id="IPR036291">
    <property type="entry name" value="NAD(P)-bd_dom_sf"/>
</dbReference>
<dbReference type="Proteomes" id="UP001056384">
    <property type="component" value="Chromosome 4"/>
</dbReference>
<dbReference type="InterPro" id="IPR002347">
    <property type="entry name" value="SDR_fam"/>
</dbReference>
<protein>
    <submittedName>
        <fullName evidence="2">Short-chain dehydrogenase/reductase SDR, NAD(P)-binding domain superfamily</fullName>
    </submittedName>
</protein>
<evidence type="ECO:0000313" key="3">
    <source>
        <dbReference type="Proteomes" id="UP001056384"/>
    </source>
</evidence>